<comment type="caution">
    <text evidence="1">The sequence shown here is derived from an EMBL/GenBank/DDBJ whole genome shotgun (WGS) entry which is preliminary data.</text>
</comment>
<sequence>MAWQIGALHSLVYTEIGRRTAIGKEPDTIAAAVLGILDAAEELLGGHILTYAVRKDPQCSE</sequence>
<gene>
    <name evidence="1" type="ORF">OUY24_03750</name>
</gene>
<accession>A0ABT4SR33</accession>
<keyword evidence="2" id="KW-1185">Reference proteome</keyword>
<evidence type="ECO:0000313" key="1">
    <source>
        <dbReference type="EMBL" id="MDA0639728.1"/>
    </source>
</evidence>
<dbReference type="RefSeq" id="WP_271275178.1">
    <property type="nucleotide sequence ID" value="NZ_BAABFD010000022.1"/>
</dbReference>
<dbReference type="Proteomes" id="UP001212498">
    <property type="component" value="Unassembled WGS sequence"/>
</dbReference>
<organism evidence="1 2">
    <name type="scientific">Nonomuraea ferruginea</name>
    <dbReference type="NCBI Taxonomy" id="46174"/>
    <lineage>
        <taxon>Bacteria</taxon>
        <taxon>Bacillati</taxon>
        <taxon>Actinomycetota</taxon>
        <taxon>Actinomycetes</taxon>
        <taxon>Streptosporangiales</taxon>
        <taxon>Streptosporangiaceae</taxon>
        <taxon>Nonomuraea</taxon>
    </lineage>
</organism>
<evidence type="ECO:0000313" key="2">
    <source>
        <dbReference type="Proteomes" id="UP001212498"/>
    </source>
</evidence>
<name>A0ABT4SR33_9ACTN</name>
<dbReference type="EMBL" id="JAPNUD010000006">
    <property type="protein sequence ID" value="MDA0639728.1"/>
    <property type="molecule type" value="Genomic_DNA"/>
</dbReference>
<protein>
    <submittedName>
        <fullName evidence="1">Uncharacterized protein</fullName>
    </submittedName>
</protein>
<reference evidence="1 2" key="1">
    <citation type="submission" date="2022-11" db="EMBL/GenBank/DDBJ databases">
        <title>Nonomuraea corallina sp. nov., a new species of the genus Nonomuraea isolated from sea side sediment in Thai sea.</title>
        <authorList>
            <person name="Ngamcharungchit C."/>
            <person name="Matsumoto A."/>
            <person name="Suriyachadkun C."/>
            <person name="Panbangred W."/>
            <person name="Inahashi Y."/>
            <person name="Intra B."/>
        </authorList>
    </citation>
    <scope>NUCLEOTIDE SEQUENCE [LARGE SCALE GENOMIC DNA]</scope>
    <source>
        <strain evidence="1 2">DSM 43553</strain>
    </source>
</reference>
<proteinExistence type="predicted"/>